<comment type="pathway">
    <text evidence="3 19">Cofactor biosynthesis; adenosylcobalamin biosynthesis; adenosylcobalamin from cob(II)yrinate a,c-diamide: step 7/7.</text>
</comment>
<reference evidence="20 21" key="1">
    <citation type="journal article" date="2009" name="Stand. Genomic Sci.">
        <title>Complete genome sequence of Slackia heliotrinireducens type strain (RHS 1).</title>
        <authorList>
            <person name="Pukall R."/>
            <person name="Lapidus A."/>
            <person name="Nolan M."/>
            <person name="Copeland A."/>
            <person name="Glavina Del Rio T."/>
            <person name="Lucas S."/>
            <person name="Chen F."/>
            <person name="Tice H."/>
            <person name="Cheng J.F."/>
            <person name="Chertkov O."/>
            <person name="Bruce D."/>
            <person name="Goodwin L."/>
            <person name="Kuske C."/>
            <person name="Brettin T."/>
            <person name="Detter J.C."/>
            <person name="Han C."/>
            <person name="Pitluck S."/>
            <person name="Pati A."/>
            <person name="Mavrommatis K."/>
            <person name="Ivanova N."/>
            <person name="Ovchinnikova G."/>
            <person name="Chen A."/>
            <person name="Palaniappan K."/>
            <person name="Schneider S."/>
            <person name="Rohde M."/>
            <person name="Chain P."/>
            <person name="D'haeseleer P."/>
            <person name="Goker M."/>
            <person name="Bristow J."/>
            <person name="Eisen J.A."/>
            <person name="Markowitz V."/>
            <person name="Kyrpides N.C."/>
            <person name="Klenk H.P."/>
            <person name="Hugenholtz P."/>
        </authorList>
    </citation>
    <scope>NUCLEOTIDE SEQUENCE [LARGE SCALE GENOMIC DNA]</scope>
    <source>
        <strain evidence="21">ATCC 29202 / DSM 20476 / NCTC 11029 / RHS 1</strain>
    </source>
</reference>
<dbReference type="PANTHER" id="PTHR34148:SF1">
    <property type="entry name" value="ADENOSYLCOBINAMIDE-GDP RIBAZOLETRANSFERASE"/>
    <property type="match status" value="1"/>
</dbReference>
<dbReference type="GO" id="GO:0009236">
    <property type="term" value="P:cobalamin biosynthetic process"/>
    <property type="evidence" value="ECO:0007669"/>
    <property type="project" value="UniProtKB-UniRule"/>
</dbReference>
<dbReference type="Proteomes" id="UP000002026">
    <property type="component" value="Chromosome"/>
</dbReference>
<dbReference type="UniPathway" id="UPA00148">
    <property type="reaction ID" value="UER00238"/>
</dbReference>
<proteinExistence type="inferred from homology"/>
<evidence type="ECO:0000256" key="6">
    <source>
        <dbReference type="ARBA" id="ARBA00015850"/>
    </source>
</evidence>
<keyword evidence="8 19" id="KW-0169">Cobalamin biosynthesis</keyword>
<dbReference type="GO" id="GO:0008818">
    <property type="term" value="F:cobalamin 5'-phosphate synthase activity"/>
    <property type="evidence" value="ECO:0007669"/>
    <property type="project" value="UniProtKB-UniRule"/>
</dbReference>
<dbReference type="HAMAP" id="MF_00719">
    <property type="entry name" value="CobS"/>
    <property type="match status" value="1"/>
</dbReference>
<sequence length="257" mass="27270">MNAWRSIIMAFSMFSSIPMPTIEWKPQNQRYMMAAFPLVGIVIGACLALWCWACFKLGVGPVFTAAGITVLPILLSGGIHMDGFCDVADAQGSNATFERKREILSDSRSGAFAVFSVGIYLISYLGVATELPLGMRSVALLALIPVYSRVMSGIATLVLPKSTDDGMLSSFSFSAKTRITVAVLLGWAFVCMAAALAASAPCGFAVVATGLIGFAAFWRFAREQFGGISGDLAGAFLQVLELAMLLVLVLTLKLVGL</sequence>
<feature type="transmembrane region" description="Helical" evidence="19">
    <location>
        <begin position="109"/>
        <end position="127"/>
    </location>
</feature>
<evidence type="ECO:0000256" key="12">
    <source>
        <dbReference type="ARBA" id="ARBA00022989"/>
    </source>
</evidence>
<comment type="similarity">
    <text evidence="4 19">Belongs to the CobS family.</text>
</comment>
<dbReference type="EC" id="2.7.8.26" evidence="5 19"/>
<comment type="catalytic activity">
    <reaction evidence="18 19">
        <text>alpha-ribazole 5'-phosphate + adenosylcob(III)inamide-GDP = adenosylcob(III)alamin 5'-phosphate + GMP + H(+)</text>
        <dbReference type="Rhea" id="RHEA:23560"/>
        <dbReference type="ChEBI" id="CHEBI:15378"/>
        <dbReference type="ChEBI" id="CHEBI:57918"/>
        <dbReference type="ChEBI" id="CHEBI:58115"/>
        <dbReference type="ChEBI" id="CHEBI:60487"/>
        <dbReference type="ChEBI" id="CHEBI:60493"/>
        <dbReference type="EC" id="2.7.8.26"/>
    </reaction>
</comment>
<accession>C7N886</accession>
<evidence type="ECO:0000256" key="9">
    <source>
        <dbReference type="ARBA" id="ARBA00022679"/>
    </source>
</evidence>
<evidence type="ECO:0000256" key="10">
    <source>
        <dbReference type="ARBA" id="ARBA00022692"/>
    </source>
</evidence>
<organism evidence="20 21">
    <name type="scientific">Slackia heliotrinireducens (strain ATCC 29202 / DSM 20476 / NCTC 11029 / RHS 1)</name>
    <name type="common">Peptococcus heliotrinreducens</name>
    <dbReference type="NCBI Taxonomy" id="471855"/>
    <lineage>
        <taxon>Bacteria</taxon>
        <taxon>Bacillati</taxon>
        <taxon>Actinomycetota</taxon>
        <taxon>Coriobacteriia</taxon>
        <taxon>Eggerthellales</taxon>
        <taxon>Eggerthellaceae</taxon>
        <taxon>Slackia</taxon>
    </lineage>
</organism>
<feature type="transmembrane region" description="Helical" evidence="19">
    <location>
        <begin position="58"/>
        <end position="75"/>
    </location>
</feature>
<keyword evidence="12 19" id="KW-1133">Transmembrane helix</keyword>
<feature type="transmembrane region" description="Helical" evidence="19">
    <location>
        <begin position="233"/>
        <end position="255"/>
    </location>
</feature>
<keyword evidence="21" id="KW-1185">Reference proteome</keyword>
<dbReference type="HOGENOM" id="CLU_057426_1_2_11"/>
<dbReference type="InterPro" id="IPR003805">
    <property type="entry name" value="CobS"/>
</dbReference>
<evidence type="ECO:0000256" key="5">
    <source>
        <dbReference type="ARBA" id="ARBA00013200"/>
    </source>
</evidence>
<dbReference type="GO" id="GO:0005886">
    <property type="term" value="C:plasma membrane"/>
    <property type="evidence" value="ECO:0007669"/>
    <property type="project" value="UniProtKB-SubCell"/>
</dbReference>
<evidence type="ECO:0000256" key="1">
    <source>
        <dbReference type="ARBA" id="ARBA00001946"/>
    </source>
</evidence>
<feature type="transmembrane region" description="Helical" evidence="19">
    <location>
        <begin position="31"/>
        <end position="52"/>
    </location>
</feature>
<feature type="transmembrane region" description="Helical" evidence="19">
    <location>
        <begin position="179"/>
        <end position="198"/>
    </location>
</feature>
<evidence type="ECO:0000256" key="18">
    <source>
        <dbReference type="ARBA" id="ARBA00049504"/>
    </source>
</evidence>
<evidence type="ECO:0000256" key="17">
    <source>
        <dbReference type="ARBA" id="ARBA00048623"/>
    </source>
</evidence>
<keyword evidence="9 19" id="KW-0808">Transferase</keyword>
<feature type="transmembrane region" description="Helical" evidence="19">
    <location>
        <begin position="139"/>
        <end position="159"/>
    </location>
</feature>
<evidence type="ECO:0000256" key="14">
    <source>
        <dbReference type="ARBA" id="ARBA00025228"/>
    </source>
</evidence>
<dbReference type="Pfam" id="PF02654">
    <property type="entry name" value="CobS"/>
    <property type="match status" value="1"/>
</dbReference>
<keyword evidence="11 19" id="KW-0460">Magnesium</keyword>
<evidence type="ECO:0000313" key="20">
    <source>
        <dbReference type="EMBL" id="ACV23121.1"/>
    </source>
</evidence>
<comment type="catalytic activity">
    <reaction evidence="17 19">
        <text>alpha-ribazole + adenosylcob(III)inamide-GDP = adenosylcob(III)alamin + GMP + H(+)</text>
        <dbReference type="Rhea" id="RHEA:16049"/>
        <dbReference type="ChEBI" id="CHEBI:10329"/>
        <dbReference type="ChEBI" id="CHEBI:15378"/>
        <dbReference type="ChEBI" id="CHEBI:18408"/>
        <dbReference type="ChEBI" id="CHEBI:58115"/>
        <dbReference type="ChEBI" id="CHEBI:60487"/>
        <dbReference type="EC" id="2.7.8.26"/>
    </reaction>
</comment>
<comment type="subcellular location">
    <subcellularLocation>
        <location evidence="2 19">Cell membrane</location>
        <topology evidence="2 19">Multi-pass membrane protein</topology>
    </subcellularLocation>
</comment>
<name>C7N886_SLAHD</name>
<evidence type="ECO:0000256" key="8">
    <source>
        <dbReference type="ARBA" id="ARBA00022573"/>
    </source>
</evidence>
<dbReference type="AlphaFoldDB" id="C7N886"/>
<keyword evidence="7 19" id="KW-1003">Cell membrane</keyword>
<evidence type="ECO:0000313" key="21">
    <source>
        <dbReference type="Proteomes" id="UP000002026"/>
    </source>
</evidence>
<evidence type="ECO:0000256" key="11">
    <source>
        <dbReference type="ARBA" id="ARBA00022842"/>
    </source>
</evidence>
<evidence type="ECO:0000256" key="3">
    <source>
        <dbReference type="ARBA" id="ARBA00004663"/>
    </source>
</evidence>
<keyword evidence="13 19" id="KW-0472">Membrane</keyword>
<dbReference type="KEGG" id="shi:Shel_21100"/>
<comment type="cofactor">
    <cofactor evidence="1 19">
        <name>Mg(2+)</name>
        <dbReference type="ChEBI" id="CHEBI:18420"/>
    </cofactor>
</comment>
<evidence type="ECO:0000256" key="7">
    <source>
        <dbReference type="ARBA" id="ARBA00022475"/>
    </source>
</evidence>
<evidence type="ECO:0000256" key="13">
    <source>
        <dbReference type="ARBA" id="ARBA00023136"/>
    </source>
</evidence>
<protein>
    <recommendedName>
        <fullName evidence="6 19">Adenosylcobinamide-GDP ribazoletransferase</fullName>
        <ecNumber evidence="5 19">2.7.8.26</ecNumber>
    </recommendedName>
    <alternativeName>
        <fullName evidence="16 19">Cobalamin synthase</fullName>
    </alternativeName>
    <alternativeName>
        <fullName evidence="15 19">Cobalamin-5'-phosphate synthase</fullName>
    </alternativeName>
</protein>
<evidence type="ECO:0000256" key="4">
    <source>
        <dbReference type="ARBA" id="ARBA00010561"/>
    </source>
</evidence>
<dbReference type="STRING" id="471855.Shel_21100"/>
<evidence type="ECO:0000256" key="16">
    <source>
        <dbReference type="ARBA" id="ARBA00032853"/>
    </source>
</evidence>
<dbReference type="EMBL" id="CP001684">
    <property type="protein sequence ID" value="ACV23121.1"/>
    <property type="molecule type" value="Genomic_DNA"/>
</dbReference>
<gene>
    <name evidence="19" type="primary">cobS</name>
    <name evidence="20" type="ordered locus">Shel_21100</name>
</gene>
<dbReference type="RefSeq" id="WP_012799221.1">
    <property type="nucleotide sequence ID" value="NC_013165.1"/>
</dbReference>
<dbReference type="eggNOG" id="COG0368">
    <property type="taxonomic scope" value="Bacteria"/>
</dbReference>
<evidence type="ECO:0000256" key="19">
    <source>
        <dbReference type="HAMAP-Rule" id="MF_00719"/>
    </source>
</evidence>
<dbReference type="GO" id="GO:0051073">
    <property type="term" value="F:adenosylcobinamide-GDP ribazoletransferase activity"/>
    <property type="evidence" value="ECO:0007669"/>
    <property type="project" value="UniProtKB-UniRule"/>
</dbReference>
<keyword evidence="10 19" id="KW-0812">Transmembrane</keyword>
<dbReference type="PANTHER" id="PTHR34148">
    <property type="entry name" value="ADENOSYLCOBINAMIDE-GDP RIBAZOLETRANSFERASE"/>
    <property type="match status" value="1"/>
</dbReference>
<comment type="function">
    <text evidence="14 19">Joins adenosylcobinamide-GDP and alpha-ribazole to generate adenosylcobalamin (Ado-cobalamin). Also synthesizes adenosylcobalamin 5'-phosphate from adenosylcobinamide-GDP and alpha-ribazole 5'-phosphate.</text>
</comment>
<evidence type="ECO:0000256" key="2">
    <source>
        <dbReference type="ARBA" id="ARBA00004651"/>
    </source>
</evidence>
<evidence type="ECO:0000256" key="15">
    <source>
        <dbReference type="ARBA" id="ARBA00032605"/>
    </source>
</evidence>